<evidence type="ECO:0000259" key="2">
    <source>
        <dbReference type="Pfam" id="PF13568"/>
    </source>
</evidence>
<proteinExistence type="predicted"/>
<feature type="chain" id="PRO_5032879808" description="Outer membrane protein beta-barrel domain-containing protein" evidence="1">
    <location>
        <begin position="24"/>
        <end position="192"/>
    </location>
</feature>
<gene>
    <name evidence="4" type="ORF">HDF22_003326</name>
    <name evidence="3" type="ORF">HDF23_005336</name>
</gene>
<dbReference type="InterPro" id="IPR025665">
    <property type="entry name" value="Beta-barrel_OMP_2"/>
</dbReference>
<dbReference type="RefSeq" id="WP_175614184.1">
    <property type="nucleotide sequence ID" value="NZ_FTMG01000019.1"/>
</dbReference>
<evidence type="ECO:0000256" key="1">
    <source>
        <dbReference type="SAM" id="SignalP"/>
    </source>
</evidence>
<protein>
    <recommendedName>
        <fullName evidence="2">Outer membrane protein beta-barrel domain-containing protein</fullName>
    </recommendedName>
</protein>
<evidence type="ECO:0000313" key="4">
    <source>
        <dbReference type="EMBL" id="MBB6129201.1"/>
    </source>
</evidence>
<evidence type="ECO:0000313" key="5">
    <source>
        <dbReference type="Proteomes" id="UP000541583"/>
    </source>
</evidence>
<dbReference type="InterPro" id="IPR011250">
    <property type="entry name" value="OMP/PagP_B-barrel"/>
</dbReference>
<dbReference type="EMBL" id="JACHCA010000008">
    <property type="protein sequence ID" value="MBB6129201.1"/>
    <property type="molecule type" value="Genomic_DNA"/>
</dbReference>
<dbReference type="Proteomes" id="UP000548326">
    <property type="component" value="Unassembled WGS sequence"/>
</dbReference>
<keyword evidence="1" id="KW-0732">Signal</keyword>
<dbReference type="Proteomes" id="UP000541583">
    <property type="component" value="Unassembled WGS sequence"/>
</dbReference>
<organism evidence="4 6">
    <name type="scientific">Mucilaginibacter lappiensis</name>
    <dbReference type="NCBI Taxonomy" id="354630"/>
    <lineage>
        <taxon>Bacteria</taxon>
        <taxon>Pseudomonadati</taxon>
        <taxon>Bacteroidota</taxon>
        <taxon>Sphingobacteriia</taxon>
        <taxon>Sphingobacteriales</taxon>
        <taxon>Sphingobacteriaceae</taxon>
        <taxon>Mucilaginibacter</taxon>
    </lineage>
</organism>
<evidence type="ECO:0000313" key="3">
    <source>
        <dbReference type="EMBL" id="MBB6112561.1"/>
    </source>
</evidence>
<dbReference type="SUPFAM" id="SSF56925">
    <property type="entry name" value="OMPA-like"/>
    <property type="match status" value="1"/>
</dbReference>
<dbReference type="Pfam" id="PF13568">
    <property type="entry name" value="OMP_b-brl_2"/>
    <property type="match status" value="1"/>
</dbReference>
<dbReference type="AlphaFoldDB" id="A0A841JMR5"/>
<accession>A0A841JMR5</accession>
<name>A0A841JMR5_9SPHI</name>
<feature type="domain" description="Outer membrane protein beta-barrel" evidence="2">
    <location>
        <begin position="23"/>
        <end position="172"/>
    </location>
</feature>
<dbReference type="EMBL" id="JACHCB010000019">
    <property type="protein sequence ID" value="MBB6112561.1"/>
    <property type="molecule type" value="Genomic_DNA"/>
</dbReference>
<feature type="signal peptide" evidence="1">
    <location>
        <begin position="1"/>
        <end position="23"/>
    </location>
</feature>
<reference evidence="5 6" key="1">
    <citation type="submission" date="2020-08" db="EMBL/GenBank/DDBJ databases">
        <title>Genomic Encyclopedia of Type Strains, Phase IV (KMG-V): Genome sequencing to study the core and pangenomes of soil and plant-associated prokaryotes.</title>
        <authorList>
            <person name="Whitman W."/>
        </authorList>
    </citation>
    <scope>NUCLEOTIDE SEQUENCE [LARGE SCALE GENOMIC DNA]</scope>
    <source>
        <strain evidence="3 5">ANJLi2</strain>
        <strain evidence="4 6">MP601</strain>
    </source>
</reference>
<comment type="caution">
    <text evidence="4">The sequence shown here is derived from an EMBL/GenBank/DDBJ whole genome shotgun (WGS) entry which is preliminary data.</text>
</comment>
<evidence type="ECO:0000313" key="6">
    <source>
        <dbReference type="Proteomes" id="UP000548326"/>
    </source>
</evidence>
<sequence length="192" mass="20759">MKAIKLFATAAILVTLGIGSAKAQSSSPDLEFGIKAGVNFSTLKTGLSAINDKSGKIGFNAGVFARAGQTIYFQPEINYVTFSDKYRFNSNSYEAKFRQLNVPLMVGYKIVNTADLNFRVSAGPDLYYNLKTPIAPEGFKYKKFSAGGVLDAGVDIGSLTFDARYSLGLSKVNKDLGQKVNIFSLGVGFKFQ</sequence>
<keyword evidence="5" id="KW-1185">Reference proteome</keyword>